<proteinExistence type="predicted"/>
<dbReference type="Proteomes" id="UP001610990">
    <property type="component" value="Unassembled WGS sequence"/>
</dbReference>
<evidence type="ECO:0000313" key="2">
    <source>
        <dbReference type="Proteomes" id="UP001610990"/>
    </source>
</evidence>
<organism evidence="1 2">
    <name type="scientific">Streptomyces celluloflavus</name>
    <dbReference type="NCBI Taxonomy" id="58344"/>
    <lineage>
        <taxon>Bacteria</taxon>
        <taxon>Bacillati</taxon>
        <taxon>Actinomycetota</taxon>
        <taxon>Actinomycetes</taxon>
        <taxon>Kitasatosporales</taxon>
        <taxon>Streptomycetaceae</taxon>
        <taxon>Streptomyces</taxon>
    </lineage>
</organism>
<name>A0ABW7RFZ5_9ACTN</name>
<protein>
    <submittedName>
        <fullName evidence="1">Uncharacterized protein</fullName>
    </submittedName>
</protein>
<comment type="caution">
    <text evidence="1">The sequence shown here is derived from an EMBL/GenBank/DDBJ whole genome shotgun (WGS) entry which is preliminary data.</text>
</comment>
<reference evidence="1 2" key="1">
    <citation type="submission" date="2024-10" db="EMBL/GenBank/DDBJ databases">
        <title>The Natural Products Discovery Center: Release of the First 8490 Sequenced Strains for Exploring Actinobacteria Biosynthetic Diversity.</title>
        <authorList>
            <person name="Kalkreuter E."/>
            <person name="Kautsar S.A."/>
            <person name="Yang D."/>
            <person name="Bader C.D."/>
            <person name="Teijaro C.N."/>
            <person name="Fluegel L."/>
            <person name="Davis C.M."/>
            <person name="Simpson J.R."/>
            <person name="Lauterbach L."/>
            <person name="Steele A.D."/>
            <person name="Gui C."/>
            <person name="Meng S."/>
            <person name="Li G."/>
            <person name="Viehrig K."/>
            <person name="Ye F."/>
            <person name="Su P."/>
            <person name="Kiefer A.F."/>
            <person name="Nichols A."/>
            <person name="Cepeda A.J."/>
            <person name="Yan W."/>
            <person name="Fan B."/>
            <person name="Jiang Y."/>
            <person name="Adhikari A."/>
            <person name="Zheng C.-J."/>
            <person name="Schuster L."/>
            <person name="Cowan T.M."/>
            <person name="Smanski M.J."/>
            <person name="Chevrette M.G."/>
            <person name="De Carvalho L.P.S."/>
            <person name="Shen B."/>
        </authorList>
    </citation>
    <scope>NUCLEOTIDE SEQUENCE [LARGE SCALE GENOMIC DNA]</scope>
    <source>
        <strain evidence="1 2">NPDC018013</strain>
    </source>
</reference>
<accession>A0ABW7RFZ5</accession>
<sequence length="52" mass="5572">MPCPPLRRVNIGKQHPAAHKAPIVLSSEGEETGCFSETDRAALRLTEATSTP</sequence>
<gene>
    <name evidence="1" type="ORF">ACH4GP_18165</name>
</gene>
<dbReference type="EMBL" id="JBIRGH010000010">
    <property type="protein sequence ID" value="MFH8586304.1"/>
    <property type="molecule type" value="Genomic_DNA"/>
</dbReference>
<keyword evidence="2" id="KW-1185">Reference proteome</keyword>
<dbReference type="RefSeq" id="WP_397673332.1">
    <property type="nucleotide sequence ID" value="NZ_JBIRGH010000010.1"/>
</dbReference>
<evidence type="ECO:0000313" key="1">
    <source>
        <dbReference type="EMBL" id="MFH8586304.1"/>
    </source>
</evidence>